<gene>
    <name evidence="3" type="ORF">CH063_11542</name>
</gene>
<sequence>MSRDCTNGSKCYNCGENGHFSRDCPKESSGGEKICYKCQQPGHVQSQCPNN</sequence>
<dbReference type="AlphaFoldDB" id="H1VLT0"/>
<dbReference type="EMBL" id="CACQ02004540">
    <property type="protein sequence ID" value="CCF41183.1"/>
    <property type="molecule type" value="Genomic_DNA"/>
</dbReference>
<dbReference type="InterPro" id="IPR036875">
    <property type="entry name" value="Znf_CCHC_sf"/>
</dbReference>
<dbReference type="GO" id="GO:0008270">
    <property type="term" value="F:zinc ion binding"/>
    <property type="evidence" value="ECO:0007669"/>
    <property type="project" value="UniProtKB-KW"/>
</dbReference>
<dbReference type="GO" id="GO:0003676">
    <property type="term" value="F:nucleic acid binding"/>
    <property type="evidence" value="ECO:0007669"/>
    <property type="project" value="InterPro"/>
</dbReference>
<dbReference type="HOGENOM" id="CLU_3106239_0_0_1"/>
<dbReference type="PROSITE" id="PS50158">
    <property type="entry name" value="ZF_CCHC"/>
    <property type="match status" value="2"/>
</dbReference>
<evidence type="ECO:0000259" key="2">
    <source>
        <dbReference type="PROSITE" id="PS50158"/>
    </source>
</evidence>
<dbReference type="Proteomes" id="UP000007174">
    <property type="component" value="Unassembled WGS sequence"/>
</dbReference>
<keyword evidence="1" id="KW-0863">Zinc-finger</keyword>
<organism evidence="3 4">
    <name type="scientific">Colletotrichum higginsianum (strain IMI 349063)</name>
    <name type="common">Crucifer anthracnose fungus</name>
    <dbReference type="NCBI Taxonomy" id="759273"/>
    <lineage>
        <taxon>Eukaryota</taxon>
        <taxon>Fungi</taxon>
        <taxon>Dikarya</taxon>
        <taxon>Ascomycota</taxon>
        <taxon>Pezizomycotina</taxon>
        <taxon>Sordariomycetes</taxon>
        <taxon>Hypocreomycetidae</taxon>
        <taxon>Glomerellales</taxon>
        <taxon>Glomerellaceae</taxon>
        <taxon>Colletotrichum</taxon>
        <taxon>Colletotrichum destructivum species complex</taxon>
    </lineage>
</organism>
<feature type="domain" description="CCHC-type" evidence="2">
    <location>
        <begin position="10"/>
        <end position="26"/>
    </location>
</feature>
<protein>
    <submittedName>
        <fullName evidence="3">Cellular nucleic acid-binding protein</fullName>
    </submittedName>
</protein>
<accession>H1VLT0</accession>
<feature type="domain" description="CCHC-type" evidence="2">
    <location>
        <begin position="35"/>
        <end position="50"/>
    </location>
</feature>
<name>H1VLT0_COLHI</name>
<dbReference type="STRING" id="759273.H1VLT0"/>
<keyword evidence="1" id="KW-0862">Zinc</keyword>
<dbReference type="Pfam" id="PF00098">
    <property type="entry name" value="zf-CCHC"/>
    <property type="match status" value="2"/>
</dbReference>
<evidence type="ECO:0000313" key="4">
    <source>
        <dbReference type="Proteomes" id="UP000007174"/>
    </source>
</evidence>
<dbReference type="FunFam" id="4.10.60.10:FF:000034">
    <property type="entry name" value="Universal minicircle sequence binding protein (UMSBP), putative"/>
    <property type="match status" value="1"/>
</dbReference>
<dbReference type="VEuPathDB" id="FungiDB:CH63R_08683"/>
<proteinExistence type="predicted"/>
<evidence type="ECO:0000313" key="3">
    <source>
        <dbReference type="EMBL" id="CCF41183.1"/>
    </source>
</evidence>
<dbReference type="InterPro" id="IPR001878">
    <property type="entry name" value="Znf_CCHC"/>
</dbReference>
<dbReference type="Gene3D" id="4.10.60.10">
    <property type="entry name" value="Zinc finger, CCHC-type"/>
    <property type="match status" value="2"/>
</dbReference>
<keyword evidence="1" id="KW-0479">Metal-binding</keyword>
<reference evidence="4" key="1">
    <citation type="journal article" date="2012" name="Nat. Genet.">
        <title>Lifestyle transitions in plant pathogenic Colletotrichum fungi deciphered by genome and transcriptome analyses.</title>
        <authorList>
            <person name="O'Connell R.J."/>
            <person name="Thon M.R."/>
            <person name="Hacquard S."/>
            <person name="Amyotte S.G."/>
            <person name="Kleemann J."/>
            <person name="Torres M.F."/>
            <person name="Damm U."/>
            <person name="Buiate E.A."/>
            <person name="Epstein L."/>
            <person name="Alkan N."/>
            <person name="Altmueller J."/>
            <person name="Alvarado-Balderrama L."/>
            <person name="Bauser C.A."/>
            <person name="Becker C."/>
            <person name="Birren B.W."/>
            <person name="Chen Z."/>
            <person name="Choi J."/>
            <person name="Crouch J.A."/>
            <person name="Duvick J.P."/>
            <person name="Farman M.A."/>
            <person name="Gan P."/>
            <person name="Heiman D."/>
            <person name="Henrissat B."/>
            <person name="Howard R.J."/>
            <person name="Kabbage M."/>
            <person name="Koch C."/>
            <person name="Kracher B."/>
            <person name="Kubo Y."/>
            <person name="Law A.D."/>
            <person name="Lebrun M.-H."/>
            <person name="Lee Y.-H."/>
            <person name="Miyara I."/>
            <person name="Moore N."/>
            <person name="Neumann U."/>
            <person name="Nordstroem K."/>
            <person name="Panaccione D.G."/>
            <person name="Panstruga R."/>
            <person name="Place M."/>
            <person name="Proctor R.H."/>
            <person name="Prusky D."/>
            <person name="Rech G."/>
            <person name="Reinhardt R."/>
            <person name="Rollins J.A."/>
            <person name="Rounsley S."/>
            <person name="Schardl C.L."/>
            <person name="Schwartz D.C."/>
            <person name="Shenoy N."/>
            <person name="Shirasu K."/>
            <person name="Sikhakolli U.R."/>
            <person name="Stueber K."/>
            <person name="Sukno S.A."/>
            <person name="Sweigard J.A."/>
            <person name="Takano Y."/>
            <person name="Takahara H."/>
            <person name="Trail F."/>
            <person name="van der Does H.C."/>
            <person name="Voll L.M."/>
            <person name="Will I."/>
            <person name="Young S."/>
            <person name="Zeng Q."/>
            <person name="Zhang J."/>
            <person name="Zhou S."/>
            <person name="Dickman M.B."/>
            <person name="Schulze-Lefert P."/>
            <person name="Ver Loren van Themaat E."/>
            <person name="Ma L.-J."/>
            <person name="Vaillancourt L.J."/>
        </authorList>
    </citation>
    <scope>NUCLEOTIDE SEQUENCE [LARGE SCALE GENOMIC DNA]</scope>
    <source>
        <strain evidence="4">IMI 349063</strain>
    </source>
</reference>
<dbReference type="SUPFAM" id="SSF57756">
    <property type="entry name" value="Retrovirus zinc finger-like domains"/>
    <property type="match status" value="1"/>
</dbReference>
<dbReference type="SMART" id="SM00343">
    <property type="entry name" value="ZnF_C2HC"/>
    <property type="match status" value="2"/>
</dbReference>
<evidence type="ECO:0000256" key="1">
    <source>
        <dbReference type="PROSITE-ProRule" id="PRU00047"/>
    </source>
</evidence>